<accession>J5KIE4</accession>
<sequence length="151" mass="17086">MKYYLSIGSNIEPVKNIIFSIKELKEILADINISNTYVTPSIGFEGPEFLNLIISGNTELSLEQLNALLKVIEDNAGRDRTVKKFDSRTLDIDIVLAVEEGAIIYKSDEIKKYSFVNVPLHDIYEEEASILMIEKDSLVISEDNQEILKCI</sequence>
<evidence type="ECO:0000256" key="2">
    <source>
        <dbReference type="ARBA" id="ARBA00013253"/>
    </source>
</evidence>
<dbReference type="GO" id="GO:0003848">
    <property type="term" value="F:2-amino-4-hydroxy-6-hydroxymethyldihydropteridine diphosphokinase activity"/>
    <property type="evidence" value="ECO:0007669"/>
    <property type="project" value="UniProtKB-EC"/>
</dbReference>
<proteinExistence type="predicted"/>
<feature type="domain" description="7,8-dihydro-6-hydroxymethylpterin-pyrophosphokinase" evidence="8">
    <location>
        <begin position="4"/>
        <end position="124"/>
    </location>
</feature>
<keyword evidence="5 9" id="KW-0418">Kinase</keyword>
<dbReference type="AlphaFoldDB" id="J5KIE4"/>
<evidence type="ECO:0000256" key="7">
    <source>
        <dbReference type="ARBA" id="ARBA00022909"/>
    </source>
</evidence>
<evidence type="ECO:0000313" key="10">
    <source>
        <dbReference type="Proteomes" id="UP000010116"/>
    </source>
</evidence>
<dbReference type="GO" id="GO:0046654">
    <property type="term" value="P:tetrahydrofolate biosynthetic process"/>
    <property type="evidence" value="ECO:0007669"/>
    <property type="project" value="UniProtKB-UniPathway"/>
</dbReference>
<reference evidence="9 10" key="1">
    <citation type="journal article" date="2012" name="ISME J.">
        <title>Genomic insights to SAR86, an abundant and uncultivated marine bacterial lineage.</title>
        <authorList>
            <person name="Dupont C.L."/>
            <person name="Rusch D.B."/>
            <person name="Yooseph S."/>
            <person name="Lombardo M.J."/>
            <person name="Richter R.A."/>
            <person name="Valas R."/>
            <person name="Novotny M."/>
            <person name="Yee-Greenbaum J."/>
            <person name="Selengut J.D."/>
            <person name="Haft D.H."/>
            <person name="Halpern A.L."/>
            <person name="Lasken R.S."/>
            <person name="Nealson K."/>
            <person name="Friedman R."/>
            <person name="Venter J.C."/>
        </authorList>
    </citation>
    <scope>NUCLEOTIDE SEQUENCE [LARGE SCALE GENOMIC DNA]</scope>
</reference>
<dbReference type="NCBIfam" id="TIGR01498">
    <property type="entry name" value="folK"/>
    <property type="match status" value="1"/>
</dbReference>
<protein>
    <recommendedName>
        <fullName evidence="2">2-amino-4-hydroxy-6-hydroxymethyldihydropteridine diphosphokinase</fullName>
        <ecNumber evidence="2">2.7.6.3</ecNumber>
    </recommendedName>
</protein>
<evidence type="ECO:0000256" key="5">
    <source>
        <dbReference type="ARBA" id="ARBA00022777"/>
    </source>
</evidence>
<gene>
    <name evidence="9" type="primary">folK</name>
    <name evidence="9" type="ORF">NT02SARS_0557</name>
</gene>
<name>J5KIE4_9GAMM</name>
<dbReference type="EC" id="2.7.6.3" evidence="2"/>
<dbReference type="PANTHER" id="PTHR43071:SF2">
    <property type="entry name" value="2-AMINO-4-HYDROXY-6-HYDROXYMETHYLDIHYDROPTERIDINE PYROPHOSPHOKINASE"/>
    <property type="match status" value="1"/>
</dbReference>
<keyword evidence="6" id="KW-0067">ATP-binding</keyword>
<dbReference type="InterPro" id="IPR035907">
    <property type="entry name" value="Hppk_sf"/>
</dbReference>
<dbReference type="GO" id="GO:0005524">
    <property type="term" value="F:ATP binding"/>
    <property type="evidence" value="ECO:0007669"/>
    <property type="project" value="UniProtKB-KW"/>
</dbReference>
<evidence type="ECO:0000256" key="1">
    <source>
        <dbReference type="ARBA" id="ARBA00005051"/>
    </source>
</evidence>
<keyword evidence="4" id="KW-0547">Nucleotide-binding</keyword>
<dbReference type="SUPFAM" id="SSF55083">
    <property type="entry name" value="6-hydroxymethyl-7,8-dihydropterin pyrophosphokinase, HPPK"/>
    <property type="match status" value="1"/>
</dbReference>
<dbReference type="HOGENOM" id="CLU_097916_2_2_6"/>
<evidence type="ECO:0000313" key="9">
    <source>
        <dbReference type="EMBL" id="EJP73888.1"/>
    </source>
</evidence>
<dbReference type="PANTHER" id="PTHR43071">
    <property type="entry name" value="2-AMINO-4-HYDROXY-6-HYDROXYMETHYLDIHYDROPTERIDINE PYROPHOSPHOKINASE"/>
    <property type="match status" value="1"/>
</dbReference>
<dbReference type="GO" id="GO:0046656">
    <property type="term" value="P:folic acid biosynthetic process"/>
    <property type="evidence" value="ECO:0007669"/>
    <property type="project" value="UniProtKB-KW"/>
</dbReference>
<dbReference type="UniPathway" id="UPA00077">
    <property type="reaction ID" value="UER00155"/>
</dbReference>
<keyword evidence="7" id="KW-0289">Folate biosynthesis</keyword>
<keyword evidence="3 9" id="KW-0808">Transferase</keyword>
<evidence type="ECO:0000259" key="8">
    <source>
        <dbReference type="Pfam" id="PF01288"/>
    </source>
</evidence>
<evidence type="ECO:0000256" key="4">
    <source>
        <dbReference type="ARBA" id="ARBA00022741"/>
    </source>
</evidence>
<organism evidence="9 10">
    <name type="scientific">SAR86 cluster bacterium SAR86B</name>
    <dbReference type="NCBI Taxonomy" id="1123867"/>
    <lineage>
        <taxon>Bacteria</taxon>
        <taxon>Pseudomonadati</taxon>
        <taxon>Pseudomonadota</taxon>
        <taxon>Gammaproteobacteria</taxon>
        <taxon>SAR86 cluster</taxon>
    </lineage>
</organism>
<dbReference type="Gene3D" id="3.30.70.560">
    <property type="entry name" value="7,8-Dihydro-6-hydroxymethylpterin-pyrophosphokinase HPPK"/>
    <property type="match status" value="1"/>
</dbReference>
<evidence type="ECO:0000256" key="6">
    <source>
        <dbReference type="ARBA" id="ARBA00022840"/>
    </source>
</evidence>
<dbReference type="Proteomes" id="UP000010116">
    <property type="component" value="Unassembled WGS sequence"/>
</dbReference>
<dbReference type="Pfam" id="PF01288">
    <property type="entry name" value="HPPK"/>
    <property type="match status" value="1"/>
</dbReference>
<dbReference type="GO" id="GO:0016301">
    <property type="term" value="F:kinase activity"/>
    <property type="evidence" value="ECO:0007669"/>
    <property type="project" value="UniProtKB-KW"/>
</dbReference>
<comment type="pathway">
    <text evidence="1">Cofactor biosynthesis; tetrahydrofolate biosynthesis; 2-amino-4-hydroxy-6-hydroxymethyl-7,8-dihydropteridine diphosphate from 7,8-dihydroneopterin triphosphate: step 4/4.</text>
</comment>
<evidence type="ECO:0000256" key="3">
    <source>
        <dbReference type="ARBA" id="ARBA00022679"/>
    </source>
</evidence>
<dbReference type="InterPro" id="IPR000550">
    <property type="entry name" value="Hppk"/>
</dbReference>
<dbReference type="EMBL" id="JH611164">
    <property type="protein sequence ID" value="EJP73888.1"/>
    <property type="molecule type" value="Genomic_DNA"/>
</dbReference>